<evidence type="ECO:0000256" key="1">
    <source>
        <dbReference type="SAM" id="Phobius"/>
    </source>
</evidence>
<feature type="transmembrane region" description="Helical" evidence="1">
    <location>
        <begin position="128"/>
        <end position="148"/>
    </location>
</feature>
<dbReference type="RefSeq" id="WP_191184969.1">
    <property type="nucleotide sequence ID" value="NZ_JACXAJ010000011.1"/>
</dbReference>
<evidence type="ECO:0000313" key="2">
    <source>
        <dbReference type="EMBL" id="MBD1398837.1"/>
    </source>
</evidence>
<keyword evidence="1" id="KW-0472">Membrane</keyword>
<feature type="transmembrane region" description="Helical" evidence="1">
    <location>
        <begin position="5"/>
        <end position="23"/>
    </location>
</feature>
<keyword evidence="1" id="KW-1133">Transmembrane helix</keyword>
<dbReference type="Proteomes" id="UP000625551">
    <property type="component" value="Unassembled WGS sequence"/>
</dbReference>
<comment type="caution">
    <text evidence="2">The sequence shown here is derived from an EMBL/GenBank/DDBJ whole genome shotgun (WGS) entry which is preliminary data.</text>
</comment>
<dbReference type="EMBL" id="JACXAJ010000011">
    <property type="protein sequence ID" value="MBD1398837.1"/>
    <property type="molecule type" value="Genomic_DNA"/>
</dbReference>
<keyword evidence="1" id="KW-0812">Transmembrane</keyword>
<gene>
    <name evidence="2" type="ORF">H9Q13_16820</name>
</gene>
<proteinExistence type="predicted"/>
<protein>
    <submittedName>
        <fullName evidence="2">Uncharacterized protein</fullName>
    </submittedName>
</protein>
<name>A0ABR7XKL5_9BACT</name>
<feature type="transmembrane region" description="Helical" evidence="1">
    <location>
        <begin position="154"/>
        <end position="171"/>
    </location>
</feature>
<accession>A0ABR7XKL5</accession>
<sequence length="192" mass="22331">MNFKAYDILSSLIPGFLILLLALKLGGTPFDKDMVIPYTAIAFLLGNVMNTLSSWLEDFYFFTWGGKPSFRLLEGKGIWKVKFYHCEKTKELLLAEAKPNACHDELFSIAMQYANAQKDPRVEDFNTAYAFARVILTTVLFGAIVLISRNYLDWRYYAVLIPILFIVWLRCKQRNYYYTREVLSVYLKIKNS</sequence>
<evidence type="ECO:0000313" key="3">
    <source>
        <dbReference type="Proteomes" id="UP000625551"/>
    </source>
</evidence>
<organism evidence="2 3">
    <name type="scientific">Pontibacter aquaedesilientis</name>
    <dbReference type="NCBI Taxonomy" id="2766980"/>
    <lineage>
        <taxon>Bacteria</taxon>
        <taxon>Pseudomonadati</taxon>
        <taxon>Bacteroidota</taxon>
        <taxon>Cytophagia</taxon>
        <taxon>Cytophagales</taxon>
        <taxon>Hymenobacteraceae</taxon>
        <taxon>Pontibacter</taxon>
    </lineage>
</organism>
<feature type="transmembrane region" description="Helical" evidence="1">
    <location>
        <begin position="35"/>
        <end position="56"/>
    </location>
</feature>
<reference evidence="2 3" key="1">
    <citation type="submission" date="2020-09" db="EMBL/GenBank/DDBJ databases">
        <title>Genome sequencing and assembly of Pontibacter sp.</title>
        <authorList>
            <person name="Chhetri G."/>
        </authorList>
    </citation>
    <scope>NUCLEOTIDE SEQUENCE [LARGE SCALE GENOMIC DNA]</scope>
    <source>
        <strain evidence="2 3">JH31</strain>
    </source>
</reference>
<keyword evidence="3" id="KW-1185">Reference proteome</keyword>